<sequence>MSNWSSYLKIGDGRKASLTAKQPDACAQYSVRADTVRFCNTRPDHSFRLHVVLRDRAVDEAKRSEHIAAALDAARDPKSGDISLQARFAANPTIDLARQLRDVSAEPSGAILTILPQKEAQDLALDYMAHFLRKLIFQVTT</sequence>
<keyword evidence="2" id="KW-1185">Reference proteome</keyword>
<name>A0A5D3K2S7_9BRAD</name>
<accession>A0A5D3K2S7</accession>
<comment type="caution">
    <text evidence="1">The sequence shown here is derived from an EMBL/GenBank/DDBJ whole genome shotgun (WGS) entry which is preliminary data.</text>
</comment>
<gene>
    <name evidence="1" type="ORF">FXB40_37710</name>
</gene>
<dbReference type="Proteomes" id="UP000324758">
    <property type="component" value="Unassembled WGS sequence"/>
</dbReference>
<reference evidence="1 2" key="1">
    <citation type="submission" date="2019-08" db="EMBL/GenBank/DDBJ databases">
        <title>Bradyrhizobium hipponensis sp. nov., a rhizobium isolated from a Lupinus angustifolius root nodule in Tunisia.</title>
        <authorList>
            <person name="Off K."/>
            <person name="Rejili M."/>
            <person name="Mars M."/>
            <person name="Brachmann A."/>
            <person name="Marin M."/>
        </authorList>
    </citation>
    <scope>NUCLEOTIDE SEQUENCE [LARGE SCALE GENOMIC DNA]</scope>
    <source>
        <strain evidence="1 2">CTAW71</strain>
    </source>
</reference>
<evidence type="ECO:0000313" key="1">
    <source>
        <dbReference type="EMBL" id="TYL88733.1"/>
    </source>
</evidence>
<dbReference type="AlphaFoldDB" id="A0A5D3K2S7"/>
<dbReference type="EMBL" id="VSSS01000065">
    <property type="protein sequence ID" value="TYL88733.1"/>
    <property type="molecule type" value="Genomic_DNA"/>
</dbReference>
<evidence type="ECO:0000313" key="2">
    <source>
        <dbReference type="Proteomes" id="UP000324758"/>
    </source>
</evidence>
<organism evidence="1 2">
    <name type="scientific">Bradyrhizobium rifense</name>
    <dbReference type="NCBI Taxonomy" id="515499"/>
    <lineage>
        <taxon>Bacteria</taxon>
        <taxon>Pseudomonadati</taxon>
        <taxon>Pseudomonadota</taxon>
        <taxon>Alphaproteobacteria</taxon>
        <taxon>Hyphomicrobiales</taxon>
        <taxon>Nitrobacteraceae</taxon>
        <taxon>Bradyrhizobium</taxon>
    </lineage>
</organism>
<protein>
    <submittedName>
        <fullName evidence="1">Uncharacterized protein</fullName>
    </submittedName>
</protein>
<proteinExistence type="predicted"/>
<dbReference type="RefSeq" id="WP_148777340.1">
    <property type="nucleotide sequence ID" value="NZ_VSSS01000065.1"/>
</dbReference>